<sequence length="301" mass="33519">MKNLTVLTIFCRVAEMASFTRAAEALGIPKGRASVSVRDLEKELGIALFHRTTRSVQLTEDGQAFYKRAADLLVEAQELEMMFVAKEASLVGKLRVDMSTEMARSVVIPALPQLLSTHPELELELSSTDRRVDLAREGFDCAIRFGPIVDETLVALPLGRLRMINVASPDYLRRHGIPHTLNDLITHGHKMVHYSPTLGGEKDGWEYPDKDGYKSLMLPGAVQVNNVQAYHECGLAGVGLIQAGQPALNGHIENGRLVEVLPNLRPEPLIASLVVTHRRNLSKRVRCFKQWLEEILEPYLV</sequence>
<dbReference type="PANTHER" id="PTHR30537">
    <property type="entry name" value="HTH-TYPE TRANSCRIPTIONAL REGULATOR"/>
    <property type="match status" value="1"/>
</dbReference>
<dbReference type="STRING" id="1918946.VPAL9027_00465"/>
<dbReference type="Gene3D" id="3.40.190.290">
    <property type="match status" value="1"/>
</dbReference>
<keyword evidence="2" id="KW-0805">Transcription regulation</keyword>
<evidence type="ECO:0000256" key="3">
    <source>
        <dbReference type="ARBA" id="ARBA00023125"/>
    </source>
</evidence>
<reference evidence="6 7" key="1">
    <citation type="submission" date="2017-02" db="EMBL/GenBank/DDBJ databases">
        <authorList>
            <person name="Peterson S.W."/>
        </authorList>
    </citation>
    <scope>NUCLEOTIDE SEQUENCE [LARGE SCALE GENOMIC DNA]</scope>
    <source>
        <strain evidence="6 7">CECT 9027</strain>
    </source>
</reference>
<dbReference type="PANTHER" id="PTHR30537:SF72">
    <property type="entry name" value="LYSR FAMILY TRANSCRIPTIONAL REGULATOR"/>
    <property type="match status" value="1"/>
</dbReference>
<accession>A0A1R4B0T3</accession>
<protein>
    <submittedName>
        <fullName evidence="6">HTH-type transcriptional regulator DmlR</fullName>
    </submittedName>
</protein>
<keyword evidence="3" id="KW-0238">DNA-binding</keyword>
<evidence type="ECO:0000256" key="4">
    <source>
        <dbReference type="ARBA" id="ARBA00023163"/>
    </source>
</evidence>
<feature type="domain" description="HTH lysR-type" evidence="5">
    <location>
        <begin position="1"/>
        <end position="59"/>
    </location>
</feature>
<dbReference type="SUPFAM" id="SSF53850">
    <property type="entry name" value="Periplasmic binding protein-like II"/>
    <property type="match status" value="1"/>
</dbReference>
<gene>
    <name evidence="6" type="primary">dmlR_2</name>
    <name evidence="6" type="ORF">VPAL9027_00465</name>
</gene>
<dbReference type="GO" id="GO:0003700">
    <property type="term" value="F:DNA-binding transcription factor activity"/>
    <property type="evidence" value="ECO:0007669"/>
    <property type="project" value="InterPro"/>
</dbReference>
<organism evidence="6 7">
    <name type="scientific">Vibrio palustris</name>
    <dbReference type="NCBI Taxonomy" id="1918946"/>
    <lineage>
        <taxon>Bacteria</taxon>
        <taxon>Pseudomonadati</taxon>
        <taxon>Pseudomonadota</taxon>
        <taxon>Gammaproteobacteria</taxon>
        <taxon>Vibrionales</taxon>
        <taxon>Vibrionaceae</taxon>
        <taxon>Vibrio</taxon>
    </lineage>
</organism>
<dbReference type="InterPro" id="IPR005119">
    <property type="entry name" value="LysR_subst-bd"/>
</dbReference>
<evidence type="ECO:0000259" key="5">
    <source>
        <dbReference type="PROSITE" id="PS50931"/>
    </source>
</evidence>
<dbReference type="InterPro" id="IPR058163">
    <property type="entry name" value="LysR-type_TF_proteobact-type"/>
</dbReference>
<dbReference type="OrthoDB" id="9786526at2"/>
<dbReference type="RefSeq" id="WP_077311945.1">
    <property type="nucleotide sequence ID" value="NZ_AP024887.1"/>
</dbReference>
<dbReference type="AlphaFoldDB" id="A0A1R4B0T3"/>
<dbReference type="GO" id="GO:0043565">
    <property type="term" value="F:sequence-specific DNA binding"/>
    <property type="evidence" value="ECO:0007669"/>
    <property type="project" value="TreeGrafter"/>
</dbReference>
<proteinExistence type="inferred from homology"/>
<dbReference type="GO" id="GO:0006351">
    <property type="term" value="P:DNA-templated transcription"/>
    <property type="evidence" value="ECO:0007669"/>
    <property type="project" value="TreeGrafter"/>
</dbReference>
<dbReference type="InterPro" id="IPR036388">
    <property type="entry name" value="WH-like_DNA-bd_sf"/>
</dbReference>
<dbReference type="CDD" id="cd08472">
    <property type="entry name" value="PBP2_CrgA_like_3"/>
    <property type="match status" value="1"/>
</dbReference>
<evidence type="ECO:0000256" key="2">
    <source>
        <dbReference type="ARBA" id="ARBA00023015"/>
    </source>
</evidence>
<dbReference type="Pfam" id="PF00126">
    <property type="entry name" value="HTH_1"/>
    <property type="match status" value="1"/>
</dbReference>
<dbReference type="InterPro" id="IPR036390">
    <property type="entry name" value="WH_DNA-bd_sf"/>
</dbReference>
<dbReference type="FunFam" id="1.10.10.10:FF:000001">
    <property type="entry name" value="LysR family transcriptional regulator"/>
    <property type="match status" value="1"/>
</dbReference>
<dbReference type="PROSITE" id="PS50931">
    <property type="entry name" value="HTH_LYSR"/>
    <property type="match status" value="1"/>
</dbReference>
<dbReference type="EMBL" id="FUFT01000002">
    <property type="protein sequence ID" value="SJL82536.1"/>
    <property type="molecule type" value="Genomic_DNA"/>
</dbReference>
<keyword evidence="7" id="KW-1185">Reference proteome</keyword>
<dbReference type="Gene3D" id="1.10.10.10">
    <property type="entry name" value="Winged helix-like DNA-binding domain superfamily/Winged helix DNA-binding domain"/>
    <property type="match status" value="1"/>
</dbReference>
<evidence type="ECO:0000313" key="7">
    <source>
        <dbReference type="Proteomes" id="UP000189475"/>
    </source>
</evidence>
<dbReference type="SUPFAM" id="SSF46785">
    <property type="entry name" value="Winged helix' DNA-binding domain"/>
    <property type="match status" value="1"/>
</dbReference>
<evidence type="ECO:0000313" key="6">
    <source>
        <dbReference type="EMBL" id="SJL82536.1"/>
    </source>
</evidence>
<dbReference type="InterPro" id="IPR000847">
    <property type="entry name" value="LysR_HTH_N"/>
</dbReference>
<evidence type="ECO:0000256" key="1">
    <source>
        <dbReference type="ARBA" id="ARBA00009437"/>
    </source>
</evidence>
<keyword evidence="4" id="KW-0804">Transcription</keyword>
<dbReference type="Proteomes" id="UP000189475">
    <property type="component" value="Unassembled WGS sequence"/>
</dbReference>
<comment type="similarity">
    <text evidence="1">Belongs to the LysR transcriptional regulatory family.</text>
</comment>
<dbReference type="Pfam" id="PF03466">
    <property type="entry name" value="LysR_substrate"/>
    <property type="match status" value="1"/>
</dbReference>
<name>A0A1R4B0T3_9VIBR</name>